<evidence type="ECO:0000259" key="12">
    <source>
        <dbReference type="PROSITE" id="PS50016"/>
    </source>
</evidence>
<dbReference type="PANTHER" id="PTHR12321">
    <property type="entry name" value="CPG BINDING PROTEIN"/>
    <property type="match status" value="1"/>
</dbReference>
<keyword evidence="7 11" id="KW-0805">Transcription regulation</keyword>
<evidence type="ECO:0000256" key="4">
    <source>
        <dbReference type="ARBA" id="ARBA00022771"/>
    </source>
</evidence>
<name>A0ABD1NTI7_9LAMI</name>
<keyword evidence="14" id="KW-1185">Reference proteome</keyword>
<feature type="domain" description="PHD-type" evidence="12">
    <location>
        <begin position="150"/>
        <end position="202"/>
    </location>
</feature>
<comment type="subcellular location">
    <subcellularLocation>
        <location evidence="1 11">Nucleus</location>
    </subcellularLocation>
</comment>
<comment type="domain">
    <text evidence="11">The PHD-type zinc finger mediates the binding to H3K4me3.</text>
</comment>
<dbReference type="InterPro" id="IPR045104">
    <property type="entry name" value="Alfin"/>
</dbReference>
<dbReference type="PROSITE" id="PS50016">
    <property type="entry name" value="ZF_PHD_2"/>
    <property type="match status" value="1"/>
</dbReference>
<dbReference type="InterPro" id="IPR019787">
    <property type="entry name" value="Znf_PHD-finger"/>
</dbReference>
<gene>
    <name evidence="13" type="ORF">Adt_48250</name>
</gene>
<proteinExistence type="inferred from homology"/>
<organism evidence="13 14">
    <name type="scientific">Abeliophyllum distichum</name>
    <dbReference type="NCBI Taxonomy" id="126358"/>
    <lineage>
        <taxon>Eukaryota</taxon>
        <taxon>Viridiplantae</taxon>
        <taxon>Streptophyta</taxon>
        <taxon>Embryophyta</taxon>
        <taxon>Tracheophyta</taxon>
        <taxon>Spermatophyta</taxon>
        <taxon>Magnoliopsida</taxon>
        <taxon>eudicotyledons</taxon>
        <taxon>Gunneridae</taxon>
        <taxon>Pentapetalae</taxon>
        <taxon>asterids</taxon>
        <taxon>lamiids</taxon>
        <taxon>Lamiales</taxon>
        <taxon>Oleaceae</taxon>
        <taxon>Forsythieae</taxon>
        <taxon>Abeliophyllum</taxon>
    </lineage>
</organism>
<reference evidence="14" key="1">
    <citation type="submission" date="2024-07" db="EMBL/GenBank/DDBJ databases">
        <title>Two chromosome-level genome assemblies of Korean endemic species Abeliophyllum distichum and Forsythia ovata (Oleaceae).</title>
        <authorList>
            <person name="Jang H."/>
        </authorList>
    </citation>
    <scope>NUCLEOTIDE SEQUENCE [LARGE SCALE GENOMIC DNA]</scope>
</reference>
<dbReference type="Pfam" id="PF12165">
    <property type="entry name" value="Alfin"/>
    <property type="match status" value="1"/>
</dbReference>
<dbReference type="InterPro" id="IPR011011">
    <property type="entry name" value="Znf_FYVE_PHD"/>
</dbReference>
<keyword evidence="9 11" id="KW-0539">Nucleus</keyword>
<evidence type="ECO:0000256" key="10">
    <source>
        <dbReference type="PROSITE-ProRule" id="PRU00146"/>
    </source>
</evidence>
<dbReference type="PANTHER" id="PTHR12321:SF172">
    <property type="entry name" value="PHD FINGER PROTEIN ALFIN-LIKE 9"/>
    <property type="match status" value="1"/>
</dbReference>
<dbReference type="Gene3D" id="3.30.40.10">
    <property type="entry name" value="Zinc/RING finger domain, C3HC4 (zinc finger)"/>
    <property type="match status" value="1"/>
</dbReference>
<dbReference type="SUPFAM" id="SSF57903">
    <property type="entry name" value="FYVE/PHD zinc finger"/>
    <property type="match status" value="1"/>
</dbReference>
<keyword evidence="3 11" id="KW-0479">Metal-binding</keyword>
<protein>
    <recommendedName>
        <fullName evidence="11">PHD finger protein ALFIN-LIKE</fullName>
    </recommendedName>
</protein>
<keyword evidence="4 10" id="KW-0863">Zinc-finger</keyword>
<dbReference type="InterPro" id="IPR021998">
    <property type="entry name" value="Alfin_N"/>
</dbReference>
<dbReference type="SMART" id="SM00249">
    <property type="entry name" value="PHD"/>
    <property type="match status" value="1"/>
</dbReference>
<evidence type="ECO:0000256" key="1">
    <source>
        <dbReference type="ARBA" id="ARBA00004123"/>
    </source>
</evidence>
<comment type="caution">
    <text evidence="13">The sequence shown here is derived from an EMBL/GenBank/DDBJ whole genome shotgun (WGS) entry which is preliminary data.</text>
</comment>
<dbReference type="EMBL" id="JBFOLK010000432">
    <property type="protein sequence ID" value="KAL2454254.1"/>
    <property type="molecule type" value="Genomic_DNA"/>
</dbReference>
<dbReference type="Pfam" id="PF00628">
    <property type="entry name" value="PHD"/>
    <property type="match status" value="1"/>
</dbReference>
<keyword evidence="6 11" id="KW-0156">Chromatin regulator</keyword>
<dbReference type="AlphaFoldDB" id="A0ABD1NTI7"/>
<evidence type="ECO:0000256" key="7">
    <source>
        <dbReference type="ARBA" id="ARBA00023015"/>
    </source>
</evidence>
<dbReference type="GO" id="GO:0008270">
    <property type="term" value="F:zinc ion binding"/>
    <property type="evidence" value="ECO:0007669"/>
    <property type="project" value="UniProtKB-KW"/>
</dbReference>
<dbReference type="InterPro" id="IPR013083">
    <property type="entry name" value="Znf_RING/FYVE/PHD"/>
</dbReference>
<evidence type="ECO:0000256" key="3">
    <source>
        <dbReference type="ARBA" id="ARBA00022723"/>
    </source>
</evidence>
<evidence type="ECO:0000256" key="11">
    <source>
        <dbReference type="RuleBase" id="RU369089"/>
    </source>
</evidence>
<dbReference type="InterPro" id="IPR001965">
    <property type="entry name" value="Znf_PHD"/>
</dbReference>
<comment type="subunit">
    <text evidence="11">Interacts with H3K4me3 and to a lesser extent with H3K4me2.</text>
</comment>
<evidence type="ECO:0000313" key="14">
    <source>
        <dbReference type="Proteomes" id="UP001604336"/>
    </source>
</evidence>
<dbReference type="GO" id="GO:0042393">
    <property type="term" value="F:histone binding"/>
    <property type="evidence" value="ECO:0007669"/>
    <property type="project" value="UniProtKB-UniRule"/>
</dbReference>
<dbReference type="GO" id="GO:0005634">
    <property type="term" value="C:nucleus"/>
    <property type="evidence" value="ECO:0007669"/>
    <property type="project" value="UniProtKB-SubCell"/>
</dbReference>
<dbReference type="InterPro" id="IPR019786">
    <property type="entry name" value="Zinc_finger_PHD-type_CS"/>
</dbReference>
<dbReference type="PROSITE" id="PS01359">
    <property type="entry name" value="ZF_PHD_1"/>
    <property type="match status" value="1"/>
</dbReference>
<evidence type="ECO:0000256" key="6">
    <source>
        <dbReference type="ARBA" id="ARBA00022853"/>
    </source>
</evidence>
<keyword evidence="5 11" id="KW-0862">Zinc</keyword>
<comment type="similarity">
    <text evidence="2 11">Belongs to the Alfin family.</text>
</comment>
<dbReference type="InterPro" id="IPR044104">
    <property type="entry name" value="PHD_AL_plant"/>
</dbReference>
<evidence type="ECO:0000256" key="9">
    <source>
        <dbReference type="ARBA" id="ARBA00023242"/>
    </source>
</evidence>
<evidence type="ECO:0000256" key="5">
    <source>
        <dbReference type="ARBA" id="ARBA00022833"/>
    </source>
</evidence>
<keyword evidence="8 11" id="KW-0804">Transcription</keyword>
<accession>A0ABD1NTI7</accession>
<dbReference type="GO" id="GO:0006355">
    <property type="term" value="P:regulation of DNA-templated transcription"/>
    <property type="evidence" value="ECO:0007669"/>
    <property type="project" value="UniProtKB-UniRule"/>
</dbReference>
<evidence type="ECO:0000313" key="13">
    <source>
        <dbReference type="EMBL" id="KAL2454254.1"/>
    </source>
</evidence>
<sequence length="210" mass="23708">MAGNENRLPSNLKDVFTDFKGRRDGLIKALTEEKDDLSLFAYPDGTWEVKERPETAPPEIPEPSLGINWARNGIPVNDWIKNVALYSDAWLLAVAFYFSSRLGFGKRERNRLFDKINDLPTIVEVVIDALLRQAALETMPMRVYTSATGASLCGACGNNYGTEEFWICCDLCDRWFHGTCVNITRAEAEHIEKYKCLTCRNERSGSTDSP</sequence>
<dbReference type="CDD" id="cd15613">
    <property type="entry name" value="PHD_AL_plant"/>
    <property type="match status" value="1"/>
</dbReference>
<evidence type="ECO:0000256" key="8">
    <source>
        <dbReference type="ARBA" id="ARBA00023163"/>
    </source>
</evidence>
<evidence type="ECO:0000256" key="2">
    <source>
        <dbReference type="ARBA" id="ARBA00010445"/>
    </source>
</evidence>
<comment type="function">
    <text evidence="11">Histone-binding component that specifically recognizes H3 tails trimethylated on 'Lys-4' (H3K4me3), which mark transcription start sites of virtually all active genes.</text>
</comment>
<dbReference type="Proteomes" id="UP001604336">
    <property type="component" value="Unassembled WGS sequence"/>
</dbReference>
<dbReference type="GO" id="GO:0006325">
    <property type="term" value="P:chromatin organization"/>
    <property type="evidence" value="ECO:0007669"/>
    <property type="project" value="UniProtKB-UniRule"/>
</dbReference>
<dbReference type="FunFam" id="3.30.40.10:FF:000306">
    <property type="entry name" value="PHD finger alfin-like protein"/>
    <property type="match status" value="1"/>
</dbReference>